<dbReference type="GO" id="GO:0006528">
    <property type="term" value="P:asparagine metabolic process"/>
    <property type="evidence" value="ECO:0007669"/>
    <property type="project" value="TreeGrafter"/>
</dbReference>
<dbReference type="InterPro" id="IPR045254">
    <property type="entry name" value="Nit1/2_C-N_Hydrolase"/>
</dbReference>
<evidence type="ECO:0000313" key="3">
    <source>
        <dbReference type="EMBL" id="PWN97235.1"/>
    </source>
</evidence>
<keyword evidence="1 3" id="KW-0378">Hydrolase</keyword>
<dbReference type="SUPFAM" id="SSF56317">
    <property type="entry name" value="Carbon-nitrogen hydrolase"/>
    <property type="match status" value="1"/>
</dbReference>
<keyword evidence="4" id="KW-1185">Reference proteome</keyword>
<dbReference type="PANTHER" id="PTHR23088:SF30">
    <property type="entry name" value="OMEGA-AMIDASE NIT2"/>
    <property type="match status" value="1"/>
</dbReference>
<dbReference type="AlphaFoldDB" id="A0A316ZAE4"/>
<dbReference type="PROSITE" id="PS50263">
    <property type="entry name" value="CN_HYDROLASE"/>
    <property type="match status" value="1"/>
</dbReference>
<evidence type="ECO:0000313" key="4">
    <source>
        <dbReference type="Proteomes" id="UP000245946"/>
    </source>
</evidence>
<dbReference type="GeneID" id="37270322"/>
<dbReference type="GO" id="GO:0006107">
    <property type="term" value="P:oxaloacetate metabolic process"/>
    <property type="evidence" value="ECO:0007669"/>
    <property type="project" value="TreeGrafter"/>
</dbReference>
<dbReference type="RefSeq" id="XP_025597514.1">
    <property type="nucleotide sequence ID" value="XM_025742778.1"/>
</dbReference>
<name>A0A316ZAE4_9BASI</name>
<dbReference type="PANTHER" id="PTHR23088">
    <property type="entry name" value="NITRILASE-RELATED"/>
    <property type="match status" value="1"/>
</dbReference>
<dbReference type="Pfam" id="PF00795">
    <property type="entry name" value="CN_hydrolase"/>
    <property type="match status" value="1"/>
</dbReference>
<dbReference type="GO" id="GO:0005739">
    <property type="term" value="C:mitochondrion"/>
    <property type="evidence" value="ECO:0007669"/>
    <property type="project" value="TreeGrafter"/>
</dbReference>
<proteinExistence type="predicted"/>
<dbReference type="Gene3D" id="3.60.110.10">
    <property type="entry name" value="Carbon-nitrogen hydrolase"/>
    <property type="match status" value="1"/>
</dbReference>
<dbReference type="STRING" id="58919.A0A316ZAE4"/>
<dbReference type="InterPro" id="IPR036526">
    <property type="entry name" value="C-N_Hydrolase_sf"/>
</dbReference>
<organism evidence="3 4">
    <name type="scientific">Tilletiopsis washingtonensis</name>
    <dbReference type="NCBI Taxonomy" id="58919"/>
    <lineage>
        <taxon>Eukaryota</taxon>
        <taxon>Fungi</taxon>
        <taxon>Dikarya</taxon>
        <taxon>Basidiomycota</taxon>
        <taxon>Ustilaginomycotina</taxon>
        <taxon>Exobasidiomycetes</taxon>
        <taxon>Entylomatales</taxon>
        <taxon>Entylomatales incertae sedis</taxon>
        <taxon>Tilletiopsis</taxon>
    </lineage>
</organism>
<dbReference type="GO" id="GO:0050152">
    <property type="term" value="F:omega-amidase activity"/>
    <property type="evidence" value="ECO:0007669"/>
    <property type="project" value="TreeGrafter"/>
</dbReference>
<dbReference type="OrthoDB" id="10250282at2759"/>
<dbReference type="EMBL" id="KZ819296">
    <property type="protein sequence ID" value="PWN97235.1"/>
    <property type="molecule type" value="Genomic_DNA"/>
</dbReference>
<gene>
    <name evidence="3" type="ORF">FA09DRAFT_330871</name>
</gene>
<protein>
    <submittedName>
        <fullName evidence="3">Carbon-nitrogen hydrolase</fullName>
    </submittedName>
</protein>
<evidence type="ECO:0000259" key="2">
    <source>
        <dbReference type="PROSITE" id="PS50263"/>
    </source>
</evidence>
<feature type="domain" description="CN hydrolase" evidence="2">
    <location>
        <begin position="1"/>
        <end position="284"/>
    </location>
</feature>
<dbReference type="InterPro" id="IPR003010">
    <property type="entry name" value="C-N_Hydrolase"/>
</dbReference>
<accession>A0A316ZAE4</accession>
<dbReference type="CDD" id="cd07572">
    <property type="entry name" value="nit"/>
    <property type="match status" value="1"/>
</dbReference>
<reference evidence="3 4" key="1">
    <citation type="journal article" date="2018" name="Mol. Biol. Evol.">
        <title>Broad Genomic Sampling Reveals a Smut Pathogenic Ancestry of the Fungal Clade Ustilaginomycotina.</title>
        <authorList>
            <person name="Kijpornyongpan T."/>
            <person name="Mondo S.J."/>
            <person name="Barry K."/>
            <person name="Sandor L."/>
            <person name="Lee J."/>
            <person name="Lipzen A."/>
            <person name="Pangilinan J."/>
            <person name="LaButti K."/>
            <person name="Hainaut M."/>
            <person name="Henrissat B."/>
            <person name="Grigoriev I.V."/>
            <person name="Spatafora J.W."/>
            <person name="Aime M.C."/>
        </authorList>
    </citation>
    <scope>NUCLEOTIDE SEQUENCE [LARGE SCALE GENOMIC DNA]</scope>
    <source>
        <strain evidence="3 4">MCA 4186</strain>
    </source>
</reference>
<sequence>MLQLPVGADKQANLSHAKRELADALAESRADLVVLPEVWQSPYGVQHFGTYAESFGGLWDTLQQRAGKEAHGRARWGIDGRSGGVPLGAECASETLRWLSEQAREHGVVLVGGSIPERDEATGKLYNTSSVFDEQGHLISLFRKVHLFDINVPGMSFQESKTLSAGDRVCVFECSLGRFGLGICYDVRFGEYATICARLGAGAILYPGAFNTTTGPVAWELLLRARAADNQLYVLGCSPARPSQADIDGGSYPTWGHSSGVDPWGKVLATCDAAPARVRVELDPEMVEKCRAGVPISTQRRFDLYADISQV</sequence>
<dbReference type="GO" id="GO:0006541">
    <property type="term" value="P:glutamine metabolic process"/>
    <property type="evidence" value="ECO:0007669"/>
    <property type="project" value="TreeGrafter"/>
</dbReference>
<evidence type="ECO:0000256" key="1">
    <source>
        <dbReference type="ARBA" id="ARBA00022801"/>
    </source>
</evidence>
<dbReference type="Proteomes" id="UP000245946">
    <property type="component" value="Unassembled WGS sequence"/>
</dbReference>